<keyword evidence="1 3" id="KW-0378">Hydrolase</keyword>
<reference evidence="3" key="1">
    <citation type="submission" date="2020-11" db="EMBL/GenBank/DDBJ databases">
        <authorList>
            <person name="Kim M.K."/>
        </authorList>
    </citation>
    <scope>NUCLEOTIDE SEQUENCE</scope>
    <source>
        <strain evidence="3">BT350</strain>
    </source>
</reference>
<name>A0A931BV24_9HYPH</name>
<dbReference type="PANTHER" id="PTHR43540">
    <property type="entry name" value="PEROXYUREIDOACRYLATE/UREIDOACRYLATE AMIDOHYDROLASE-RELATED"/>
    <property type="match status" value="1"/>
</dbReference>
<dbReference type="InterPro" id="IPR036380">
    <property type="entry name" value="Isochorismatase-like_sf"/>
</dbReference>
<dbReference type="Pfam" id="PF00857">
    <property type="entry name" value="Isochorismatase"/>
    <property type="match status" value="1"/>
</dbReference>
<comment type="caution">
    <text evidence="3">The sequence shown here is derived from an EMBL/GenBank/DDBJ whole genome shotgun (WGS) entry which is preliminary data.</text>
</comment>
<dbReference type="Gene3D" id="3.40.50.850">
    <property type="entry name" value="Isochorismatase-like"/>
    <property type="match status" value="1"/>
</dbReference>
<dbReference type="InterPro" id="IPR050272">
    <property type="entry name" value="Isochorismatase-like_hydrls"/>
</dbReference>
<organism evidence="3 4">
    <name type="scientific">Microvirga alba</name>
    <dbReference type="NCBI Taxonomy" id="2791025"/>
    <lineage>
        <taxon>Bacteria</taxon>
        <taxon>Pseudomonadati</taxon>
        <taxon>Pseudomonadota</taxon>
        <taxon>Alphaproteobacteria</taxon>
        <taxon>Hyphomicrobiales</taxon>
        <taxon>Methylobacteriaceae</taxon>
        <taxon>Microvirga</taxon>
    </lineage>
</organism>
<dbReference type="EMBL" id="JADQDO010000002">
    <property type="protein sequence ID" value="MBF9233357.1"/>
    <property type="molecule type" value="Genomic_DNA"/>
</dbReference>
<dbReference type="AlphaFoldDB" id="A0A931BV24"/>
<gene>
    <name evidence="3" type="ORF">I2H38_08170</name>
</gene>
<dbReference type="RefSeq" id="WP_196271304.1">
    <property type="nucleotide sequence ID" value="NZ_JADQDO010000002.1"/>
</dbReference>
<feature type="domain" description="Isochorismatase-like" evidence="2">
    <location>
        <begin position="3"/>
        <end position="144"/>
    </location>
</feature>
<dbReference type="SUPFAM" id="SSF52499">
    <property type="entry name" value="Isochorismatase-like hydrolases"/>
    <property type="match status" value="1"/>
</dbReference>
<protein>
    <submittedName>
        <fullName evidence="3">Cysteine hydrolase</fullName>
    </submittedName>
</protein>
<proteinExistence type="predicted"/>
<evidence type="ECO:0000313" key="4">
    <source>
        <dbReference type="Proteomes" id="UP000599312"/>
    </source>
</evidence>
<dbReference type="GO" id="GO:0016787">
    <property type="term" value="F:hydrolase activity"/>
    <property type="evidence" value="ECO:0007669"/>
    <property type="project" value="UniProtKB-KW"/>
</dbReference>
<evidence type="ECO:0000313" key="3">
    <source>
        <dbReference type="EMBL" id="MBF9233357.1"/>
    </source>
</evidence>
<dbReference type="PANTHER" id="PTHR43540:SF14">
    <property type="entry name" value="ISOCHORISMATASE"/>
    <property type="match status" value="1"/>
</dbReference>
<keyword evidence="4" id="KW-1185">Reference proteome</keyword>
<accession>A0A931BV24</accession>
<sequence>MTTALVIIDVQAGILNKPGERRPAVLERFDAVRARIAQLVDDARRANVPVIFVQHDGVPGHRLEVGTPGWEICGDLNRADGDAVVRKTAGDSFHDTNLQAVLAQQGAKHLVVVGLMTQYCVDTTCRRAVSLGYDVTLVADAHTTDDSGALTVEQIVAHHNTLLDGFDAGPAVISVRPAKDVIFAKSGEAA</sequence>
<evidence type="ECO:0000259" key="2">
    <source>
        <dbReference type="Pfam" id="PF00857"/>
    </source>
</evidence>
<dbReference type="InterPro" id="IPR000868">
    <property type="entry name" value="Isochorismatase-like_dom"/>
</dbReference>
<evidence type="ECO:0000256" key="1">
    <source>
        <dbReference type="ARBA" id="ARBA00022801"/>
    </source>
</evidence>
<dbReference type="CDD" id="cd01014">
    <property type="entry name" value="nicotinamidase_related"/>
    <property type="match status" value="1"/>
</dbReference>
<dbReference type="Proteomes" id="UP000599312">
    <property type="component" value="Unassembled WGS sequence"/>
</dbReference>